<organism evidence="1 2">
    <name type="scientific">Ensete ventricosum</name>
    <name type="common">Abyssinian banana</name>
    <name type="synonym">Musa ensete</name>
    <dbReference type="NCBI Taxonomy" id="4639"/>
    <lineage>
        <taxon>Eukaryota</taxon>
        <taxon>Viridiplantae</taxon>
        <taxon>Streptophyta</taxon>
        <taxon>Embryophyta</taxon>
        <taxon>Tracheophyta</taxon>
        <taxon>Spermatophyta</taxon>
        <taxon>Magnoliopsida</taxon>
        <taxon>Liliopsida</taxon>
        <taxon>Zingiberales</taxon>
        <taxon>Musaceae</taxon>
        <taxon>Ensete</taxon>
    </lineage>
</organism>
<dbReference type="EMBL" id="JAQQAF010000009">
    <property type="protein sequence ID" value="KAJ8459611.1"/>
    <property type="molecule type" value="Genomic_DNA"/>
</dbReference>
<evidence type="ECO:0000313" key="2">
    <source>
        <dbReference type="Proteomes" id="UP001222027"/>
    </source>
</evidence>
<dbReference type="AlphaFoldDB" id="A0AAV8P068"/>
<evidence type="ECO:0000313" key="1">
    <source>
        <dbReference type="EMBL" id="KAJ8459611.1"/>
    </source>
</evidence>
<comment type="caution">
    <text evidence="1">The sequence shown here is derived from an EMBL/GenBank/DDBJ whole genome shotgun (WGS) entry which is preliminary data.</text>
</comment>
<dbReference type="Proteomes" id="UP001222027">
    <property type="component" value="Unassembled WGS sequence"/>
</dbReference>
<proteinExistence type="predicted"/>
<reference evidence="1 2" key="1">
    <citation type="submission" date="2022-12" db="EMBL/GenBank/DDBJ databases">
        <title>Chromosome-scale assembly of the Ensete ventricosum genome.</title>
        <authorList>
            <person name="Dussert Y."/>
            <person name="Stocks J."/>
            <person name="Wendawek A."/>
            <person name="Woldeyes F."/>
            <person name="Nichols R.A."/>
            <person name="Borrell J.S."/>
        </authorList>
    </citation>
    <scope>NUCLEOTIDE SEQUENCE [LARGE SCALE GENOMIC DNA]</scope>
    <source>
        <strain evidence="2">cv. Maze</strain>
        <tissue evidence="1">Seeds</tissue>
    </source>
</reference>
<name>A0AAV8P068_ENSVE</name>
<sequence>MKMQRSDVAHGNTALHLQVFAPLAVQEAATQHPLARVELRIAKIDGSFRGLGLVEAFDAAAIVLPLAHLVHPVFGPQQVTHMLAHHLLGDVELWAQEICSFAAQAAAVAATFLASRGLVLVADMAIFTDKKASSPFLGTESVDDVLVLDDGQSRIFSDKEASSEFVDAEWVDDVLVFSDDYCQSLRI</sequence>
<accession>A0AAV8P068</accession>
<protein>
    <submittedName>
        <fullName evidence="1">Uncharacterized protein</fullName>
    </submittedName>
</protein>
<gene>
    <name evidence="1" type="ORF">OPV22_032537</name>
</gene>
<keyword evidence="2" id="KW-1185">Reference proteome</keyword>